<feature type="region of interest" description="Disordered" evidence="4">
    <location>
        <begin position="233"/>
        <end position="267"/>
    </location>
</feature>
<reference evidence="6" key="1">
    <citation type="journal article" date="2016" name="PLoS ONE">
        <title>Caste-Specific and Sex-Specific Expression of Chemoreceptor Genes in a Termite.</title>
        <authorList>
            <person name="Mitaka Y."/>
            <person name="Kobayashi K."/>
            <person name="Mikheyev A."/>
            <person name="Tin M.M.Y."/>
            <person name="Watanabe Y."/>
            <person name="Matsuura K."/>
        </authorList>
    </citation>
    <scope>NUCLEOTIDE SEQUENCE</scope>
</reference>
<keyword evidence="2" id="KW-0227">DNA damage</keyword>
<dbReference type="Pfam" id="PF09038">
    <property type="entry name" value="53-BP1_Tudor"/>
    <property type="match status" value="1"/>
</dbReference>
<evidence type="ECO:0000313" key="6">
    <source>
        <dbReference type="EMBL" id="BBA93694.1"/>
    </source>
</evidence>
<feature type="region of interest" description="Disordered" evidence="4">
    <location>
        <begin position="296"/>
        <end position="315"/>
    </location>
</feature>
<dbReference type="CDD" id="cd17745">
    <property type="entry name" value="BRCT_p53bp1_rpt1"/>
    <property type="match status" value="1"/>
</dbReference>
<gene>
    <name evidence="6" type="primary">RsTP53BP1</name>
</gene>
<feature type="compositionally biased region" description="Low complexity" evidence="4">
    <location>
        <begin position="833"/>
        <end position="846"/>
    </location>
</feature>
<feature type="compositionally biased region" description="Basic and acidic residues" evidence="4">
    <location>
        <begin position="100"/>
        <end position="114"/>
    </location>
</feature>
<dbReference type="PROSITE" id="PS50172">
    <property type="entry name" value="BRCT"/>
    <property type="match status" value="2"/>
</dbReference>
<evidence type="ECO:0000259" key="5">
    <source>
        <dbReference type="PROSITE" id="PS50172"/>
    </source>
</evidence>
<evidence type="ECO:0000256" key="3">
    <source>
        <dbReference type="ARBA" id="ARBA00023242"/>
    </source>
</evidence>
<dbReference type="GO" id="GO:0005634">
    <property type="term" value="C:nucleus"/>
    <property type="evidence" value="ECO:0007669"/>
    <property type="project" value="UniProtKB-SubCell"/>
</dbReference>
<evidence type="ECO:0000256" key="2">
    <source>
        <dbReference type="ARBA" id="ARBA00022763"/>
    </source>
</evidence>
<feature type="domain" description="BRCT" evidence="5">
    <location>
        <begin position="1286"/>
        <end position="1410"/>
    </location>
</feature>
<evidence type="ECO:0000256" key="1">
    <source>
        <dbReference type="ARBA" id="ARBA00004123"/>
    </source>
</evidence>
<evidence type="ECO:0000256" key="4">
    <source>
        <dbReference type="SAM" id="MobiDB-lite"/>
    </source>
</evidence>
<reference evidence="6" key="2">
    <citation type="submission" date="2017-10" db="EMBL/GenBank/DDBJ databases">
        <title>High Expression of DNA Repair Genes in Long-Lived Termite King.</title>
        <authorList>
            <person name="Tasaki E."/>
            <person name="Mitaka Y."/>
            <person name="Nozaki T."/>
            <person name="Kobayashi K."/>
            <person name="Matsuura K."/>
            <person name="Iuchi Y."/>
        </authorList>
    </citation>
    <scope>NUCLEOTIDE SEQUENCE</scope>
</reference>
<feature type="region of interest" description="Disordered" evidence="4">
    <location>
        <begin position="1217"/>
        <end position="1257"/>
    </location>
</feature>
<feature type="compositionally biased region" description="Basic and acidic residues" evidence="4">
    <location>
        <begin position="913"/>
        <end position="944"/>
    </location>
</feature>
<dbReference type="InterPro" id="IPR047249">
    <property type="entry name" value="BRCT_p53bp1-like_rpt1"/>
</dbReference>
<feature type="compositionally biased region" description="Polar residues" evidence="4">
    <location>
        <begin position="525"/>
        <end position="534"/>
    </location>
</feature>
<dbReference type="InterPro" id="IPR047252">
    <property type="entry name" value="TP53BP1-like"/>
</dbReference>
<dbReference type="EMBL" id="FX985807">
    <property type="protein sequence ID" value="BBA93694.1"/>
    <property type="molecule type" value="mRNA"/>
</dbReference>
<feature type="region of interest" description="Disordered" evidence="4">
    <location>
        <begin position="908"/>
        <end position="944"/>
    </location>
</feature>
<dbReference type="InterPro" id="IPR014722">
    <property type="entry name" value="Rib_uL2_dom2"/>
</dbReference>
<dbReference type="SUPFAM" id="SSF52113">
    <property type="entry name" value="BRCT domain"/>
    <property type="match status" value="2"/>
</dbReference>
<dbReference type="Gene3D" id="3.40.50.10190">
    <property type="entry name" value="BRCT domain"/>
    <property type="match status" value="2"/>
</dbReference>
<feature type="region of interest" description="Disordered" evidence="4">
    <location>
        <begin position="525"/>
        <end position="553"/>
    </location>
</feature>
<dbReference type="InterPro" id="IPR036420">
    <property type="entry name" value="BRCT_dom_sf"/>
</dbReference>
<accession>A0A2Z5TU04</accession>
<dbReference type="Pfam" id="PF18428">
    <property type="entry name" value="BRCT_3"/>
    <property type="match status" value="1"/>
</dbReference>
<dbReference type="GO" id="GO:0042393">
    <property type="term" value="F:histone binding"/>
    <property type="evidence" value="ECO:0007669"/>
    <property type="project" value="TreeGrafter"/>
</dbReference>
<feature type="region of interest" description="Disordered" evidence="4">
    <location>
        <begin position="193"/>
        <end position="213"/>
    </location>
</feature>
<proteinExistence type="evidence at transcript level"/>
<dbReference type="InterPro" id="IPR047250">
    <property type="entry name" value="BRCT_p53bp1-like_rpt2"/>
</dbReference>
<dbReference type="InterPro" id="IPR001357">
    <property type="entry name" value="BRCT_dom"/>
</dbReference>
<organism evidence="6">
    <name type="scientific">Reticulitermes speratus</name>
    <dbReference type="NCBI Taxonomy" id="60591"/>
    <lineage>
        <taxon>Eukaryota</taxon>
        <taxon>Metazoa</taxon>
        <taxon>Ecdysozoa</taxon>
        <taxon>Arthropoda</taxon>
        <taxon>Hexapoda</taxon>
        <taxon>Insecta</taxon>
        <taxon>Pterygota</taxon>
        <taxon>Neoptera</taxon>
        <taxon>Polyneoptera</taxon>
        <taxon>Dictyoptera</taxon>
        <taxon>Blattodea</taxon>
        <taxon>Blattoidea</taxon>
        <taxon>Termitoidae</taxon>
        <taxon>Rhinotermitidae</taxon>
        <taxon>Reticulitermes</taxon>
        <taxon>Frontotermes</taxon>
    </lineage>
</organism>
<feature type="compositionally biased region" description="Polar residues" evidence="4">
    <location>
        <begin position="1235"/>
        <end position="1245"/>
    </location>
</feature>
<feature type="region of interest" description="Disordered" evidence="4">
    <location>
        <begin position="1"/>
        <end position="54"/>
    </location>
</feature>
<feature type="region of interest" description="Disordered" evidence="4">
    <location>
        <begin position="439"/>
        <end position="482"/>
    </location>
</feature>
<dbReference type="InterPro" id="IPR015125">
    <property type="entry name" value="53-BP1_Tudor"/>
</dbReference>
<feature type="region of interest" description="Disordered" evidence="4">
    <location>
        <begin position="391"/>
        <end position="411"/>
    </location>
</feature>
<dbReference type="CDD" id="cd17724">
    <property type="entry name" value="BRCT_p53bp1_rpt2"/>
    <property type="match status" value="1"/>
</dbReference>
<dbReference type="GO" id="GO:0045944">
    <property type="term" value="P:positive regulation of transcription by RNA polymerase II"/>
    <property type="evidence" value="ECO:0007669"/>
    <property type="project" value="TreeGrafter"/>
</dbReference>
<feature type="region of interest" description="Disordered" evidence="4">
    <location>
        <begin position="796"/>
        <end position="847"/>
    </location>
</feature>
<feature type="compositionally biased region" description="Low complexity" evidence="4">
    <location>
        <begin position="803"/>
        <end position="816"/>
    </location>
</feature>
<dbReference type="PANTHER" id="PTHR15321:SF3">
    <property type="entry name" value="TP53-BINDING PROTEIN 1"/>
    <property type="match status" value="1"/>
</dbReference>
<dbReference type="Gene3D" id="2.30.30.140">
    <property type="match status" value="1"/>
</dbReference>
<protein>
    <submittedName>
        <fullName evidence="6">Putative tumor suppressor p53-binding protein 1</fullName>
    </submittedName>
</protein>
<feature type="compositionally biased region" description="Polar residues" evidence="4">
    <location>
        <begin position="233"/>
        <end position="251"/>
    </location>
</feature>
<sequence>MKSSDEFPEPPVIPEGQAEELPVTQVIDEAGSNTDIQEQDAGSIKTEGRQGPLARLPEIQIKKVVDSNGSQNTECMNSELLEPPVIFRDVEEVPVTQVKETAKGSSDSERKECQDTQQGDEEGSSQETYCSESSFQRTECTTHKHIHIVLESDSECHQLSGGTGSLGGASEATTVDIAGNIEVMPCSEADMFTSQSEEDAEVSGELSGTVPDYSDFVKGSYDGSKQLMQSSTALSIDGSQDSSSTRQTSHTESVRKRKHDESVLSHPLSKLQRIAEDDKGEDFNVEQARYSKERASLGVDALPSSPVHSYSTDDGAQDKTILQAASPTNVTLKEKEVVLGQKANGQQQSVLASSKANRKLIFETESWKPQFVLSYSSSKGNVEKVEFKTDQYKEEEGQDDAPSVQHSNDYSPEIEIVNYTKSRQSTEVLYVSSQSCDSTKSSLQLETSPGRKRSSADTVDMTDVGSNAGTKKDADTEAESDDELFLHLSPSPFQKSVYLTPVCDKNDSIHSMSLNVDLASPSYTNGTAGALNSESRSDQETRDAATQNNKHVPGCFNSERHSVCTIYEEEIGGEKSSQLQNNGSTTDTVHIDVSGNVTRQKLSVKDAVSPEGSHCVTESFTAFHKVKDVVEMTLVEPSQCVAPVDSERQLRWSKRKRSAGKQYFPVVNIAISDSESDGHSTPSEVQKKAKMVTADMTTGHGFTPSSLPQEVSAFRQKGILGLHSTPQMDHVTPAKQPSASSIEQDSVQETDMEWEVILKVKVKQLKQSDKDVYRVQQCEDITEDFARLTARIGCDSASSGGLADTSSKDTTPSSTASGGGPFPLPPNRLSLISATSGSSTSSGGSSVVQGVMTQKCATDGGPFLIPNHPGLRVSRDRSFRSEEVLCGIQPGICSPIVEGCEIVHKVISSSHPESSERDQGRNIRTDRGDSGKKSDIQKPDDGSILHDDLVMIEKTDAVSSSASVLVPANVLKETPRSTVKVLKRRRSRSSVKKRSLPLSCSKQSVEKKKGRLSPVQDKTPVTTSVQVVMTPTAELETTDGSDTVANNILTSPEDSSVLLDCSHLKLGTPVFARWTDKKYYSGTIQESCKDGRWKVLFDDTRVKLLVEDFVIAVDELPVGPLVYALAESGDYESGVIVNVEKKCDDTIYTVELDDNSFVTVSRSLLCMTEDQAKILREMMATSLPTKSLHRADISLDNVLLGKRSRIGSRDVENKLDCPGVSGMSKASPRRKVPTPSITESDTSSAMEDVDGVEQESHEIKLGKVKGLDRRTPRKNLGNMLGPIPPAGSKIFAGKFFLLTSSDVKHLCTKREDAEGYDSECQCTACGVSQKAQFSRSHLTEQIKAGCGKLYDRFEDIPQSKYDSCYLISDRPNQTAKFILCLAHGIQLVSYTWIIECCETNVCQPLSRHYLAAGWSLDKREYVRRNPNKRPLSCVNIGLVSDTKHFRKFWELVLKGAGAYVFGVSQKPCVKELVHLEVLVSSHSCPIDIQMQLEQLGTPLVSTTWIVQCLINGSKLPTDKTAI</sequence>
<comment type="subcellular location">
    <subcellularLocation>
        <location evidence="1">Nucleus</location>
    </subcellularLocation>
</comment>
<dbReference type="Gene3D" id="2.30.30.30">
    <property type="match status" value="1"/>
</dbReference>
<feature type="region of interest" description="Disordered" evidence="4">
    <location>
        <begin position="980"/>
        <end position="1018"/>
    </location>
</feature>
<feature type="compositionally biased region" description="Basic residues" evidence="4">
    <location>
        <begin position="981"/>
        <end position="995"/>
    </location>
</feature>
<dbReference type="SUPFAM" id="SSF63748">
    <property type="entry name" value="Tudor/PWWP/MBT"/>
    <property type="match status" value="1"/>
</dbReference>
<dbReference type="PANTHER" id="PTHR15321">
    <property type="entry name" value="TUMOR SUPPRESSOR P53-BINDING PROTEIN 1"/>
    <property type="match status" value="1"/>
</dbReference>
<dbReference type="GO" id="GO:0000077">
    <property type="term" value="P:DNA damage checkpoint signaling"/>
    <property type="evidence" value="ECO:0007669"/>
    <property type="project" value="TreeGrafter"/>
</dbReference>
<feature type="region of interest" description="Disordered" evidence="4">
    <location>
        <begin position="91"/>
        <end position="130"/>
    </location>
</feature>
<feature type="domain" description="BRCT" evidence="5">
    <location>
        <begin position="1498"/>
        <end position="1522"/>
    </location>
</feature>
<keyword evidence="3" id="KW-0539">Nucleus</keyword>
<name>A0A2Z5TU04_9NEOP</name>